<gene>
    <name evidence="6" type="primary">gatC</name>
    <name evidence="7" type="ORF">SAMN04488700_1517</name>
</gene>
<evidence type="ECO:0000256" key="3">
    <source>
        <dbReference type="ARBA" id="ARBA00024799"/>
    </source>
</evidence>
<dbReference type="Pfam" id="PF02686">
    <property type="entry name" value="GatC"/>
    <property type="match status" value="1"/>
</dbReference>
<dbReference type="GO" id="GO:0070681">
    <property type="term" value="P:glutaminyl-tRNAGln biosynthesis via transamidation"/>
    <property type="evidence" value="ECO:0007669"/>
    <property type="project" value="TreeGrafter"/>
</dbReference>
<dbReference type="Gene3D" id="1.10.20.60">
    <property type="entry name" value="Glu-tRNAGln amidotransferase C subunit, N-terminal domain"/>
    <property type="match status" value="1"/>
</dbReference>
<keyword evidence="7" id="KW-0808">Transferase</keyword>
<dbReference type="GO" id="GO:0050567">
    <property type="term" value="F:glutaminyl-tRNA synthase (glutamine-hydrolyzing) activity"/>
    <property type="evidence" value="ECO:0007669"/>
    <property type="project" value="UniProtKB-UniRule"/>
</dbReference>
<dbReference type="GO" id="GO:0006450">
    <property type="term" value="P:regulation of translational fidelity"/>
    <property type="evidence" value="ECO:0007669"/>
    <property type="project" value="InterPro"/>
</dbReference>
<keyword evidence="6" id="KW-0067">ATP-binding</keyword>
<comment type="catalytic activity">
    <reaction evidence="5 6">
        <text>L-glutamyl-tRNA(Gln) + L-glutamine + ATP + H2O = L-glutaminyl-tRNA(Gln) + L-glutamate + ADP + phosphate + H(+)</text>
        <dbReference type="Rhea" id="RHEA:17521"/>
        <dbReference type="Rhea" id="RHEA-COMP:9681"/>
        <dbReference type="Rhea" id="RHEA-COMP:9684"/>
        <dbReference type="ChEBI" id="CHEBI:15377"/>
        <dbReference type="ChEBI" id="CHEBI:15378"/>
        <dbReference type="ChEBI" id="CHEBI:29985"/>
        <dbReference type="ChEBI" id="CHEBI:30616"/>
        <dbReference type="ChEBI" id="CHEBI:43474"/>
        <dbReference type="ChEBI" id="CHEBI:58359"/>
        <dbReference type="ChEBI" id="CHEBI:78520"/>
        <dbReference type="ChEBI" id="CHEBI:78521"/>
        <dbReference type="ChEBI" id="CHEBI:456216"/>
    </reaction>
</comment>
<organism evidence="7 8">
    <name type="scientific">Carnobacterium iners</name>
    <dbReference type="NCBI Taxonomy" id="1073423"/>
    <lineage>
        <taxon>Bacteria</taxon>
        <taxon>Bacillati</taxon>
        <taxon>Bacillota</taxon>
        <taxon>Bacilli</taxon>
        <taxon>Lactobacillales</taxon>
        <taxon>Carnobacteriaceae</taxon>
        <taxon>Carnobacterium</taxon>
    </lineage>
</organism>
<sequence>MTNIDVNEVKHVALLSKLEFQEEEIASFTKQIDDIITMVEQLDELDTKDIPVTTHGLKVSSVMRKDIATPGMDRDELFKNVKTQQDGLIKVPAMIDNGEAGA</sequence>
<dbReference type="EMBL" id="FXBJ01000002">
    <property type="protein sequence ID" value="SMH33380.1"/>
    <property type="molecule type" value="Genomic_DNA"/>
</dbReference>
<dbReference type="OrthoDB" id="9813938at2"/>
<comment type="catalytic activity">
    <reaction evidence="4 6">
        <text>L-aspartyl-tRNA(Asn) + L-glutamine + ATP + H2O = L-asparaginyl-tRNA(Asn) + L-glutamate + ADP + phosphate + 2 H(+)</text>
        <dbReference type="Rhea" id="RHEA:14513"/>
        <dbReference type="Rhea" id="RHEA-COMP:9674"/>
        <dbReference type="Rhea" id="RHEA-COMP:9677"/>
        <dbReference type="ChEBI" id="CHEBI:15377"/>
        <dbReference type="ChEBI" id="CHEBI:15378"/>
        <dbReference type="ChEBI" id="CHEBI:29985"/>
        <dbReference type="ChEBI" id="CHEBI:30616"/>
        <dbReference type="ChEBI" id="CHEBI:43474"/>
        <dbReference type="ChEBI" id="CHEBI:58359"/>
        <dbReference type="ChEBI" id="CHEBI:78515"/>
        <dbReference type="ChEBI" id="CHEBI:78516"/>
        <dbReference type="ChEBI" id="CHEBI:456216"/>
    </reaction>
</comment>
<proteinExistence type="inferred from homology"/>
<evidence type="ECO:0000256" key="4">
    <source>
        <dbReference type="ARBA" id="ARBA00047380"/>
    </source>
</evidence>
<dbReference type="GO" id="GO:0016740">
    <property type="term" value="F:transferase activity"/>
    <property type="evidence" value="ECO:0007669"/>
    <property type="project" value="UniProtKB-KW"/>
</dbReference>
<evidence type="ECO:0000313" key="7">
    <source>
        <dbReference type="EMBL" id="SMH33380.1"/>
    </source>
</evidence>
<dbReference type="Proteomes" id="UP000193435">
    <property type="component" value="Unassembled WGS sequence"/>
</dbReference>
<name>A0A1X7N8W7_9LACT</name>
<dbReference type="SUPFAM" id="SSF141000">
    <property type="entry name" value="Glu-tRNAGln amidotransferase C subunit"/>
    <property type="match status" value="1"/>
</dbReference>
<keyword evidence="6" id="KW-0436">Ligase</keyword>
<evidence type="ECO:0000256" key="2">
    <source>
        <dbReference type="ARBA" id="ARBA00011123"/>
    </source>
</evidence>
<keyword evidence="6" id="KW-0547">Nucleotide-binding</keyword>
<dbReference type="GO" id="GO:0006412">
    <property type="term" value="P:translation"/>
    <property type="evidence" value="ECO:0007669"/>
    <property type="project" value="UniProtKB-UniRule"/>
</dbReference>
<reference evidence="7 8" key="1">
    <citation type="submission" date="2017-04" db="EMBL/GenBank/DDBJ databases">
        <authorList>
            <person name="Afonso C.L."/>
            <person name="Miller P.J."/>
            <person name="Scott M.A."/>
            <person name="Spackman E."/>
            <person name="Goraichik I."/>
            <person name="Dimitrov K.M."/>
            <person name="Suarez D.L."/>
            <person name="Swayne D.E."/>
        </authorList>
    </citation>
    <scope>NUCLEOTIDE SEQUENCE [LARGE SCALE GENOMIC DNA]</scope>
    <source>
        <strain evidence="7 8">LMG26642</strain>
    </source>
</reference>
<dbReference type="GO" id="GO:0005524">
    <property type="term" value="F:ATP binding"/>
    <property type="evidence" value="ECO:0007669"/>
    <property type="project" value="UniProtKB-KW"/>
</dbReference>
<dbReference type="PANTHER" id="PTHR15004">
    <property type="entry name" value="GLUTAMYL-TRNA(GLN) AMIDOTRANSFERASE SUBUNIT C, MITOCHONDRIAL"/>
    <property type="match status" value="1"/>
</dbReference>
<dbReference type="GO" id="GO:0050566">
    <property type="term" value="F:asparaginyl-tRNA synthase (glutamine-hydrolyzing) activity"/>
    <property type="evidence" value="ECO:0007669"/>
    <property type="project" value="RHEA"/>
</dbReference>
<dbReference type="InterPro" id="IPR036113">
    <property type="entry name" value="Asp/Glu-ADT_sf_sub_c"/>
</dbReference>
<dbReference type="RefSeq" id="WP_085559662.1">
    <property type="nucleotide sequence ID" value="NZ_FOAH01000004.1"/>
</dbReference>
<comment type="function">
    <text evidence="3 6">Allows the formation of correctly charged Asn-tRNA(Asn) or Gln-tRNA(Gln) through the transamidation of misacylated Asp-tRNA(Asn) or Glu-tRNA(Gln) in organisms which lack either or both of asparaginyl-tRNA or glutaminyl-tRNA synthetases. The reaction takes place in the presence of glutamine and ATP through an activated phospho-Asp-tRNA(Asn) or phospho-Glu-tRNA(Gln).</text>
</comment>
<dbReference type="PANTHER" id="PTHR15004:SF0">
    <property type="entry name" value="GLUTAMYL-TRNA(GLN) AMIDOTRANSFERASE SUBUNIT C, MITOCHONDRIAL"/>
    <property type="match status" value="1"/>
</dbReference>
<keyword evidence="6" id="KW-0648">Protein biosynthesis</keyword>
<dbReference type="NCBIfam" id="TIGR00135">
    <property type="entry name" value="gatC"/>
    <property type="match status" value="1"/>
</dbReference>
<comment type="subunit">
    <text evidence="2 6">Heterotrimer of A, B and C subunits.</text>
</comment>
<accession>A0A1X7N8W7</accession>
<comment type="similarity">
    <text evidence="1 6">Belongs to the GatC family.</text>
</comment>
<evidence type="ECO:0000256" key="1">
    <source>
        <dbReference type="ARBA" id="ARBA00010757"/>
    </source>
</evidence>
<evidence type="ECO:0000256" key="5">
    <source>
        <dbReference type="ARBA" id="ARBA00047913"/>
    </source>
</evidence>
<dbReference type="InterPro" id="IPR003837">
    <property type="entry name" value="GatC"/>
</dbReference>
<dbReference type="HAMAP" id="MF_00122">
    <property type="entry name" value="GatC"/>
    <property type="match status" value="1"/>
</dbReference>
<dbReference type="AlphaFoldDB" id="A0A1X7N8W7"/>
<keyword evidence="8" id="KW-1185">Reference proteome</keyword>
<evidence type="ECO:0000313" key="8">
    <source>
        <dbReference type="Proteomes" id="UP000193435"/>
    </source>
</evidence>
<dbReference type="EC" id="6.3.5.-" evidence="6"/>
<protein>
    <recommendedName>
        <fullName evidence="6">Aspartyl/glutamyl-tRNA(Asn/Gln) amidotransferase subunit C</fullName>
        <shortName evidence="6">Asp/Glu-ADT subunit C</shortName>
        <ecNumber evidence="6">6.3.5.-</ecNumber>
    </recommendedName>
</protein>
<dbReference type="STRING" id="1073423.SAMN04488700_1517"/>
<evidence type="ECO:0000256" key="6">
    <source>
        <dbReference type="HAMAP-Rule" id="MF_00122"/>
    </source>
</evidence>